<name>A0AAU7VGT0_9CAUD</name>
<gene>
    <name evidence="1" type="ORF">vBDshSR26L_86</name>
</gene>
<sequence>MTFYPNLRDNTAGPLIEQFGQPGTYRVYGAEVYDNTTGKTTKGAPTDTTVSMLDLPIKERVFTEEVTKKASAFLLVSAKEFAAAGVTPAVDEHIIFGSKTYRILAMNVIGPSGVAVAYKMAVQYA</sequence>
<protein>
    <recommendedName>
        <fullName evidence="2">Head decoration protein</fullName>
    </recommendedName>
</protein>
<organism evidence="1">
    <name type="scientific">Dinoroseobacter phage vB_DshS_R26L</name>
    <dbReference type="NCBI Taxonomy" id="3161158"/>
    <lineage>
        <taxon>Viruses</taxon>
        <taxon>Duplodnaviria</taxon>
        <taxon>Heunggongvirae</taxon>
        <taxon>Uroviricota</taxon>
        <taxon>Caudoviricetes</taxon>
        <taxon>Nanhaivirus</taxon>
    </lineage>
</organism>
<accession>A0AAU7VGT0</accession>
<evidence type="ECO:0000313" key="1">
    <source>
        <dbReference type="EMBL" id="XBW75401.1"/>
    </source>
</evidence>
<dbReference type="EMBL" id="PP882867">
    <property type="protein sequence ID" value="XBW75401.1"/>
    <property type="molecule type" value="Genomic_DNA"/>
</dbReference>
<reference evidence="1" key="1">
    <citation type="submission" date="2024-06" db="EMBL/GenBank/DDBJ databases">
        <authorList>
            <person name="Lu L."/>
            <person name="Wei N."/>
            <person name="Zhang R."/>
        </authorList>
    </citation>
    <scope>NUCLEOTIDE SEQUENCE</scope>
</reference>
<evidence type="ECO:0008006" key="2">
    <source>
        <dbReference type="Google" id="ProtNLM"/>
    </source>
</evidence>
<proteinExistence type="predicted"/>